<dbReference type="RefSeq" id="WP_224829168.1">
    <property type="nucleotide sequence ID" value="NZ_JAIVEF010000017.1"/>
</dbReference>
<accession>A0ABD5QHY4</accession>
<keyword evidence="8 9" id="KW-0472">Membrane</keyword>
<evidence type="ECO:0000256" key="5">
    <source>
        <dbReference type="ARBA" id="ARBA00022679"/>
    </source>
</evidence>
<keyword evidence="11" id="KW-1185">Reference proteome</keyword>
<feature type="transmembrane region" description="Helical" evidence="9">
    <location>
        <begin position="260"/>
        <end position="281"/>
    </location>
</feature>
<protein>
    <submittedName>
        <fullName evidence="10">Glycosyltransferase</fullName>
        <ecNumber evidence="10">2.4.-.-</ecNumber>
    </submittedName>
</protein>
<comment type="pathway">
    <text evidence="2">Lipid metabolism; sphingolipid metabolism.</text>
</comment>
<evidence type="ECO:0000256" key="8">
    <source>
        <dbReference type="ARBA" id="ARBA00023136"/>
    </source>
</evidence>
<dbReference type="EC" id="2.4.-.-" evidence="10"/>
<dbReference type="EMBL" id="JBHSJG010000047">
    <property type="protein sequence ID" value="MFC4989382.1"/>
    <property type="molecule type" value="Genomic_DNA"/>
</dbReference>
<evidence type="ECO:0000256" key="6">
    <source>
        <dbReference type="ARBA" id="ARBA00022692"/>
    </source>
</evidence>
<dbReference type="Proteomes" id="UP001595925">
    <property type="component" value="Unassembled WGS sequence"/>
</dbReference>
<evidence type="ECO:0000256" key="1">
    <source>
        <dbReference type="ARBA" id="ARBA00004141"/>
    </source>
</evidence>
<dbReference type="AlphaFoldDB" id="A0ABD5QHY4"/>
<dbReference type="InterPro" id="IPR029044">
    <property type="entry name" value="Nucleotide-diphossugar_trans"/>
</dbReference>
<comment type="pathway">
    <text evidence="3">Sphingolipid metabolism.</text>
</comment>
<dbReference type="SUPFAM" id="SSF53448">
    <property type="entry name" value="Nucleotide-diphospho-sugar transferases"/>
    <property type="match status" value="1"/>
</dbReference>
<evidence type="ECO:0000313" key="10">
    <source>
        <dbReference type="EMBL" id="MFC4989382.1"/>
    </source>
</evidence>
<dbReference type="PANTHER" id="PTHR12726">
    <property type="entry name" value="CERAMIDE GLUCOSYLTRANSFERASE"/>
    <property type="match status" value="1"/>
</dbReference>
<sequence length="305" mass="33918">MAARPPMSVLLPTTRWTDACTELAAQLGEGDELLVIHDNEADPVTEQEVYPEGVRLIAAGEPERCSGKANAIAAGMNAANHDRLVWTDDDFHHPPDWLATMNSDYAEYGPVSEVPYFVGRDPLSVVLEPLYASAGSLGLYLGNQIWGGAVMFERDDIDEAAFLDELRRTVSDDGLLMEYLEVTTVGRTRIVPIGGSLHEAVERPVRWTKILRWHFPGTVAGTCLVSLFVLAVAILVPLYMAVFLTAAHVAVNEILGVRRWTAVLAYPALFVFVPLVFYALVRRTFVWGGRRYRWVEKFDVRVVES</sequence>
<keyword evidence="6 9" id="KW-0812">Transmembrane</keyword>
<evidence type="ECO:0000256" key="9">
    <source>
        <dbReference type="SAM" id="Phobius"/>
    </source>
</evidence>
<dbReference type="GO" id="GO:0016020">
    <property type="term" value="C:membrane"/>
    <property type="evidence" value="ECO:0007669"/>
    <property type="project" value="UniProtKB-SubCell"/>
</dbReference>
<reference evidence="10 11" key="1">
    <citation type="journal article" date="2019" name="Int. J. Syst. Evol. Microbiol.">
        <title>The Global Catalogue of Microorganisms (GCM) 10K type strain sequencing project: providing services to taxonomists for standard genome sequencing and annotation.</title>
        <authorList>
            <consortium name="The Broad Institute Genomics Platform"/>
            <consortium name="The Broad Institute Genome Sequencing Center for Infectious Disease"/>
            <person name="Wu L."/>
            <person name="Ma J."/>
        </authorList>
    </citation>
    <scope>NUCLEOTIDE SEQUENCE [LARGE SCALE GENOMIC DNA]</scope>
    <source>
        <strain evidence="10 11">CGMCC 1.15824</strain>
    </source>
</reference>
<name>A0ABD5QHY4_9EURY</name>
<dbReference type="InterPro" id="IPR025993">
    <property type="entry name" value="Ceramide_glucosylTrfase"/>
</dbReference>
<evidence type="ECO:0000313" key="11">
    <source>
        <dbReference type="Proteomes" id="UP001595925"/>
    </source>
</evidence>
<dbReference type="PANTHER" id="PTHR12726:SF0">
    <property type="entry name" value="CERAMIDE GLUCOSYLTRANSFERASE"/>
    <property type="match status" value="1"/>
</dbReference>
<evidence type="ECO:0000256" key="3">
    <source>
        <dbReference type="ARBA" id="ARBA00004991"/>
    </source>
</evidence>
<organism evidence="10 11">
    <name type="scientific">Saliphagus infecundisoli</name>
    <dbReference type="NCBI Taxonomy" id="1849069"/>
    <lineage>
        <taxon>Archaea</taxon>
        <taxon>Methanobacteriati</taxon>
        <taxon>Methanobacteriota</taxon>
        <taxon>Stenosarchaea group</taxon>
        <taxon>Halobacteria</taxon>
        <taxon>Halobacteriales</taxon>
        <taxon>Natrialbaceae</taxon>
        <taxon>Saliphagus</taxon>
    </lineage>
</organism>
<comment type="caution">
    <text evidence="10">The sequence shown here is derived from an EMBL/GenBank/DDBJ whole genome shotgun (WGS) entry which is preliminary data.</text>
</comment>
<dbReference type="Pfam" id="PF13506">
    <property type="entry name" value="Glyco_transf_21"/>
    <property type="match status" value="1"/>
</dbReference>
<dbReference type="GO" id="GO:0008120">
    <property type="term" value="F:ceramide glucosyltransferase activity"/>
    <property type="evidence" value="ECO:0007669"/>
    <property type="project" value="UniProtKB-ARBA"/>
</dbReference>
<keyword evidence="4 10" id="KW-0328">Glycosyltransferase</keyword>
<evidence type="ECO:0000256" key="7">
    <source>
        <dbReference type="ARBA" id="ARBA00022989"/>
    </source>
</evidence>
<dbReference type="Gene3D" id="3.90.550.10">
    <property type="entry name" value="Spore Coat Polysaccharide Biosynthesis Protein SpsA, Chain A"/>
    <property type="match status" value="1"/>
</dbReference>
<evidence type="ECO:0000256" key="2">
    <source>
        <dbReference type="ARBA" id="ARBA00004760"/>
    </source>
</evidence>
<feature type="transmembrane region" description="Helical" evidence="9">
    <location>
        <begin position="213"/>
        <end position="240"/>
    </location>
</feature>
<keyword evidence="7 9" id="KW-1133">Transmembrane helix</keyword>
<evidence type="ECO:0000256" key="4">
    <source>
        <dbReference type="ARBA" id="ARBA00022676"/>
    </source>
</evidence>
<gene>
    <name evidence="10" type="ORF">ACFPFO_16795</name>
</gene>
<keyword evidence="5 10" id="KW-0808">Transferase</keyword>
<comment type="subcellular location">
    <subcellularLocation>
        <location evidence="1">Membrane</location>
        <topology evidence="1">Multi-pass membrane protein</topology>
    </subcellularLocation>
</comment>
<proteinExistence type="predicted"/>